<dbReference type="HAMAP" id="MF_00725">
    <property type="entry name" value="FlhD"/>
    <property type="match status" value="1"/>
</dbReference>
<dbReference type="Pfam" id="PF05247">
    <property type="entry name" value="FlhD"/>
    <property type="match status" value="1"/>
</dbReference>
<dbReference type="Gene3D" id="1.10.4000.10">
    <property type="entry name" value="Flagellar transcriptional activator FlhD"/>
    <property type="match status" value="1"/>
</dbReference>
<keyword evidence="3" id="KW-0238">DNA-binding</keyword>
<dbReference type="AlphaFoldDB" id="A0A1J5SU66"/>
<dbReference type="GO" id="GO:0044780">
    <property type="term" value="P:bacterial-type flagellum assembly"/>
    <property type="evidence" value="ECO:0007669"/>
    <property type="project" value="InterPro"/>
</dbReference>
<keyword evidence="1" id="KW-0963">Cytoplasm</keyword>
<dbReference type="GO" id="GO:0003677">
    <property type="term" value="F:DNA binding"/>
    <property type="evidence" value="ECO:0007669"/>
    <property type="project" value="UniProtKB-KW"/>
</dbReference>
<proteinExistence type="inferred from homology"/>
<evidence type="ECO:0000256" key="6">
    <source>
        <dbReference type="ARBA" id="ARBA00023163"/>
    </source>
</evidence>
<evidence type="ECO:0000256" key="1">
    <source>
        <dbReference type="ARBA" id="ARBA00022490"/>
    </source>
</evidence>
<gene>
    <name evidence="7" type="primary">flhD_2</name>
    <name evidence="7" type="ORF">GALL_70160</name>
</gene>
<sequence>MNVNQMHEEIKEANLSYMLLAQQMIRDDKASAIFRLGVSEELADLIVGLSPAQMLKMAASNMLLCRFRFDERLLLNMVTDYNKDRMMSQAHAAILMSGQPVEALTI</sequence>
<dbReference type="NCBIfam" id="NF002783">
    <property type="entry name" value="PRK02909.1-1"/>
    <property type="match status" value="1"/>
</dbReference>
<keyword evidence="6" id="KW-0804">Transcription</keyword>
<keyword evidence="5" id="KW-0010">Activator</keyword>
<dbReference type="GO" id="GO:0045893">
    <property type="term" value="P:positive regulation of DNA-templated transcription"/>
    <property type="evidence" value="ECO:0007669"/>
    <property type="project" value="InterPro"/>
</dbReference>
<evidence type="ECO:0000256" key="3">
    <source>
        <dbReference type="ARBA" id="ARBA00023125"/>
    </source>
</evidence>
<keyword evidence="4" id="KW-1015">Disulfide bond</keyword>
<name>A0A1J5SU66_9ZZZZ</name>
<evidence type="ECO:0000256" key="4">
    <source>
        <dbReference type="ARBA" id="ARBA00023157"/>
    </source>
</evidence>
<evidence type="ECO:0000256" key="2">
    <source>
        <dbReference type="ARBA" id="ARBA00023015"/>
    </source>
</evidence>
<evidence type="ECO:0000313" key="7">
    <source>
        <dbReference type="EMBL" id="OIR11523.1"/>
    </source>
</evidence>
<organism evidence="7">
    <name type="scientific">mine drainage metagenome</name>
    <dbReference type="NCBI Taxonomy" id="410659"/>
    <lineage>
        <taxon>unclassified sequences</taxon>
        <taxon>metagenomes</taxon>
        <taxon>ecological metagenomes</taxon>
    </lineage>
</organism>
<reference evidence="7" key="1">
    <citation type="submission" date="2016-10" db="EMBL/GenBank/DDBJ databases">
        <title>Sequence of Gallionella enrichment culture.</title>
        <authorList>
            <person name="Poehlein A."/>
            <person name="Muehling M."/>
            <person name="Daniel R."/>
        </authorList>
    </citation>
    <scope>NUCLEOTIDE SEQUENCE</scope>
</reference>
<protein>
    <submittedName>
        <fullName evidence="7">Flagellar transcriptional regulator FlhD</fullName>
    </submittedName>
</protein>
<comment type="caution">
    <text evidence="7">The sequence shown here is derived from an EMBL/GenBank/DDBJ whole genome shotgun (WGS) entry which is preliminary data.</text>
</comment>
<accession>A0A1J5SU66</accession>
<keyword evidence="7" id="KW-0966">Cell projection</keyword>
<dbReference type="SUPFAM" id="SSF63592">
    <property type="entry name" value="Flagellar transcriptional activator FlhD"/>
    <property type="match status" value="1"/>
</dbReference>
<keyword evidence="7" id="KW-0282">Flagellum</keyword>
<dbReference type="EMBL" id="MLJW01000020">
    <property type="protein sequence ID" value="OIR11523.1"/>
    <property type="molecule type" value="Genomic_DNA"/>
</dbReference>
<keyword evidence="7" id="KW-0969">Cilium</keyword>
<dbReference type="InterPro" id="IPR023559">
    <property type="entry name" value="Flagellar_FlhD"/>
</dbReference>
<keyword evidence="2" id="KW-0805">Transcription regulation</keyword>
<dbReference type="InterPro" id="IPR036194">
    <property type="entry name" value="FlhD_sf"/>
</dbReference>
<evidence type="ECO:0000256" key="5">
    <source>
        <dbReference type="ARBA" id="ARBA00023159"/>
    </source>
</evidence>